<dbReference type="EMBL" id="SRPY01000531">
    <property type="protein sequence ID" value="KAG5922153.1"/>
    <property type="molecule type" value="Genomic_DNA"/>
</dbReference>
<keyword evidence="2" id="KW-0576">Peroxisome</keyword>
<proteinExistence type="inferred from homology"/>
<dbReference type="OrthoDB" id="2021143at2759"/>
<keyword evidence="4" id="KW-1185">Reference proteome</keyword>
<evidence type="ECO:0000256" key="1">
    <source>
        <dbReference type="ARBA" id="ARBA00009505"/>
    </source>
</evidence>
<protein>
    <recommendedName>
        <fullName evidence="2">Peroxisomal membrane protein PEX16</fullName>
    </recommendedName>
</protein>
<evidence type="ECO:0000313" key="3">
    <source>
        <dbReference type="EMBL" id="KAG5922153.1"/>
    </source>
</evidence>
<evidence type="ECO:0000256" key="2">
    <source>
        <dbReference type="RuleBase" id="RU365003"/>
    </source>
</evidence>
<accession>A0A8K0J3G2</accession>
<dbReference type="Proteomes" id="UP000811619">
    <property type="component" value="Unassembled WGS sequence"/>
</dbReference>
<dbReference type="AlphaFoldDB" id="A0A8K0J3G2"/>
<reference evidence="3" key="1">
    <citation type="journal article" date="2020" name="bioRxiv">
        <title>Whole genome comparisons of ergot fungi reveals the divergence and evolution of species within the genus Claviceps are the result of varying mechanisms driving genome evolution and host range expansion.</title>
        <authorList>
            <person name="Wyka S.A."/>
            <person name="Mondo S.J."/>
            <person name="Liu M."/>
            <person name="Dettman J."/>
            <person name="Nalam V."/>
            <person name="Broders K.D."/>
        </authorList>
    </citation>
    <scope>NUCLEOTIDE SEQUENCE</scope>
    <source>
        <strain evidence="3">CCC 489</strain>
    </source>
</reference>
<dbReference type="GO" id="GO:0005778">
    <property type="term" value="C:peroxisomal membrane"/>
    <property type="evidence" value="ECO:0007669"/>
    <property type="project" value="UniProtKB-SubCell"/>
</dbReference>
<keyword evidence="2" id="KW-0962">Peroxisome biogenesis</keyword>
<gene>
    <name evidence="3" type="ORF">E4U42_005583</name>
</gene>
<dbReference type="PANTHER" id="PTHR13299:SF0">
    <property type="entry name" value="PEROXISOMAL MEMBRANE PROTEIN PEX16"/>
    <property type="match status" value="1"/>
</dbReference>
<comment type="similarity">
    <text evidence="1 2">Belongs to the peroxin-16 family.</text>
</comment>
<comment type="subcellular location">
    <subcellularLocation>
        <location evidence="2">Peroxisome membrane</location>
    </subcellularLocation>
</comment>
<organism evidence="3 4">
    <name type="scientific">Claviceps africana</name>
    <dbReference type="NCBI Taxonomy" id="83212"/>
    <lineage>
        <taxon>Eukaryota</taxon>
        <taxon>Fungi</taxon>
        <taxon>Dikarya</taxon>
        <taxon>Ascomycota</taxon>
        <taxon>Pezizomycotina</taxon>
        <taxon>Sordariomycetes</taxon>
        <taxon>Hypocreomycetidae</taxon>
        <taxon>Hypocreales</taxon>
        <taxon>Clavicipitaceae</taxon>
        <taxon>Claviceps</taxon>
    </lineage>
</organism>
<sequence>MSAGRKTQPPRPDAGGILAMPPRWLGMYDEFVAKNAGQVGQIESALRSLTYIIPGRFRDAEIASESIHSGVQLLSLYHDGLLARAVSRCPVPAARTAHARYTRFWSQKSSLYRRVATVLQMVIYTELLCEMTAKRRGGEKARWRVVVLIEAVKPPRRRE</sequence>
<evidence type="ECO:0000313" key="4">
    <source>
        <dbReference type="Proteomes" id="UP000811619"/>
    </source>
</evidence>
<name>A0A8K0J3G2_9HYPO</name>
<dbReference type="GO" id="GO:0007031">
    <property type="term" value="P:peroxisome organization"/>
    <property type="evidence" value="ECO:0007669"/>
    <property type="project" value="UniProtKB-KW"/>
</dbReference>
<dbReference type="InterPro" id="IPR013919">
    <property type="entry name" value="Pex16"/>
</dbReference>
<dbReference type="PANTHER" id="PTHR13299">
    <property type="entry name" value="PEROXISOMAL MEMBRANE PROTEIN PEX16"/>
    <property type="match status" value="1"/>
</dbReference>
<dbReference type="Pfam" id="PF08610">
    <property type="entry name" value="Pex16"/>
    <property type="match status" value="1"/>
</dbReference>
<comment type="caution">
    <text evidence="3">The sequence shown here is derived from an EMBL/GenBank/DDBJ whole genome shotgun (WGS) entry which is preliminary data.</text>
</comment>